<dbReference type="RefSeq" id="WP_011011646.1">
    <property type="nucleotide sequence ID" value="NC_003413.1"/>
</dbReference>
<feature type="transmembrane region" description="Helical" evidence="6">
    <location>
        <begin position="20"/>
        <end position="36"/>
    </location>
</feature>
<evidence type="ECO:0000256" key="1">
    <source>
        <dbReference type="ARBA" id="ARBA00004141"/>
    </source>
</evidence>
<comment type="subcellular location">
    <subcellularLocation>
        <location evidence="1">Membrane</location>
        <topology evidence="1">Multi-pass membrane protein</topology>
    </subcellularLocation>
</comment>
<reference evidence="7 8" key="1">
    <citation type="submission" date="2017-08" db="EMBL/GenBank/DDBJ databases">
        <title>Resequencing and Reannotation of the genome of Pyrococcus furiosus type strain DSM3638.</title>
        <authorList>
            <person name="Reichelt R.M."/>
            <person name="Bunk B."/>
        </authorList>
    </citation>
    <scope>NUCLEOTIDE SEQUENCE [LARGE SCALE GENOMIC DNA]</scope>
    <source>
        <strain evidence="7 8">DSM 3638</strain>
    </source>
</reference>
<evidence type="ECO:0000313" key="7">
    <source>
        <dbReference type="EMBL" id="QEK78241.1"/>
    </source>
</evidence>
<dbReference type="CDD" id="cd16914">
    <property type="entry name" value="EcfT"/>
    <property type="match status" value="1"/>
</dbReference>
<dbReference type="OrthoDB" id="51610at2157"/>
<evidence type="ECO:0000313" key="8">
    <source>
        <dbReference type="Proteomes" id="UP000324354"/>
    </source>
</evidence>
<dbReference type="GeneID" id="41712331"/>
<keyword evidence="5 6" id="KW-0472">Membrane</keyword>
<keyword evidence="3 6" id="KW-0812">Transmembrane</keyword>
<name>A0A5C0XNP1_PYRFU</name>
<protein>
    <submittedName>
        <fullName evidence="7">Cobalt ABC transporter permease</fullName>
    </submittedName>
</protein>
<keyword evidence="2" id="KW-1003">Cell membrane</keyword>
<dbReference type="GO" id="GO:0005886">
    <property type="term" value="C:plasma membrane"/>
    <property type="evidence" value="ECO:0007669"/>
    <property type="project" value="UniProtKB-ARBA"/>
</dbReference>
<evidence type="ECO:0000256" key="4">
    <source>
        <dbReference type="ARBA" id="ARBA00022989"/>
    </source>
</evidence>
<feature type="transmembrane region" description="Helical" evidence="6">
    <location>
        <begin position="117"/>
        <end position="136"/>
    </location>
</feature>
<feature type="transmembrane region" description="Helical" evidence="6">
    <location>
        <begin position="83"/>
        <end position="111"/>
    </location>
</feature>
<dbReference type="AlphaFoldDB" id="A0A5C0XNP1"/>
<feature type="transmembrane region" description="Helical" evidence="6">
    <location>
        <begin position="42"/>
        <end position="62"/>
    </location>
</feature>
<dbReference type="EMBL" id="CP023154">
    <property type="protein sequence ID" value="QEK78241.1"/>
    <property type="molecule type" value="Genomic_DNA"/>
</dbReference>
<dbReference type="Proteomes" id="UP000324354">
    <property type="component" value="Chromosome"/>
</dbReference>
<dbReference type="PANTHER" id="PTHR34857">
    <property type="entry name" value="SLL0384 PROTEIN"/>
    <property type="match status" value="1"/>
</dbReference>
<dbReference type="GeneID" id="13302341"/>
<proteinExistence type="predicted"/>
<sequence>MNVLFLFLYSFILSTRKDIYELWYFLVVFLALLLYFRPKKSIFKSLLALSGIELGIFAMAIFNPGKPILSTPFGEITEEGIQMFVLLFSKAFLSSATILTVTSAVGISTILNELKELKVPSIILLTLALAYAYLELFSQEIKRMKRALDSRAFGLSKVEYYKTLGLMIGELVRRVYIRGIKVSWAMQARNFSEFPTFSGNKKVHPLFIILTLGGFFL</sequence>
<gene>
    <name evidence="7" type="ORF">PFDSM3638_02640</name>
</gene>
<dbReference type="PANTHER" id="PTHR34857:SF2">
    <property type="entry name" value="SLL0384 PROTEIN"/>
    <property type="match status" value="1"/>
</dbReference>
<dbReference type="Pfam" id="PF02361">
    <property type="entry name" value="CbiQ"/>
    <property type="match status" value="1"/>
</dbReference>
<keyword evidence="4 6" id="KW-1133">Transmembrane helix</keyword>
<evidence type="ECO:0000256" key="5">
    <source>
        <dbReference type="ARBA" id="ARBA00023136"/>
    </source>
</evidence>
<evidence type="ECO:0000256" key="3">
    <source>
        <dbReference type="ARBA" id="ARBA00022692"/>
    </source>
</evidence>
<organism evidence="7 8">
    <name type="scientific">Pyrococcus furiosus (strain ATCC 43587 / DSM 3638 / JCM 8422 / Vc1)</name>
    <dbReference type="NCBI Taxonomy" id="186497"/>
    <lineage>
        <taxon>Archaea</taxon>
        <taxon>Methanobacteriati</taxon>
        <taxon>Methanobacteriota</taxon>
        <taxon>Thermococci</taxon>
        <taxon>Thermococcales</taxon>
        <taxon>Thermococcaceae</taxon>
        <taxon>Pyrococcus</taxon>
    </lineage>
</organism>
<evidence type="ECO:0000256" key="2">
    <source>
        <dbReference type="ARBA" id="ARBA00022475"/>
    </source>
</evidence>
<accession>A0A5C0XNP1</accession>
<dbReference type="InterPro" id="IPR051611">
    <property type="entry name" value="ECF_transporter_component"/>
</dbReference>
<evidence type="ECO:0000256" key="6">
    <source>
        <dbReference type="SAM" id="Phobius"/>
    </source>
</evidence>
<dbReference type="InterPro" id="IPR003339">
    <property type="entry name" value="ABC/ECF_trnsptr_transmembrane"/>
</dbReference>